<comment type="caution">
    <text evidence="2">The sequence shown here is derived from an EMBL/GenBank/DDBJ whole genome shotgun (WGS) entry which is preliminary data.</text>
</comment>
<keyword evidence="3" id="KW-1185">Reference proteome</keyword>
<evidence type="ECO:0000313" key="3">
    <source>
        <dbReference type="Proteomes" id="UP001155483"/>
    </source>
</evidence>
<feature type="transmembrane region" description="Helical" evidence="1">
    <location>
        <begin position="6"/>
        <end position="23"/>
    </location>
</feature>
<reference evidence="2" key="1">
    <citation type="submission" date="2022-09" db="EMBL/GenBank/DDBJ databases">
        <authorList>
            <person name="Yuan C."/>
            <person name="Ke Z."/>
        </authorList>
    </citation>
    <scope>NUCLEOTIDE SEQUENCE</scope>
    <source>
        <strain evidence="2">LB-8</strain>
    </source>
</reference>
<proteinExistence type="predicted"/>
<dbReference type="RefSeq" id="WP_279300395.1">
    <property type="nucleotide sequence ID" value="NZ_JAOTIF010000079.1"/>
</dbReference>
<keyword evidence="1" id="KW-1133">Transmembrane helix</keyword>
<gene>
    <name evidence="2" type="ORF">OCK74_27870</name>
</gene>
<evidence type="ECO:0000256" key="1">
    <source>
        <dbReference type="SAM" id="Phobius"/>
    </source>
</evidence>
<sequence>MPHPIIVLLIFASGIAFFYKVYLHDKLDGKQSSHAFLGLGRRIFAPKYLFPIRMGNYTTKDIGLIKSANRALAVFWICFLLAIIFGAVDALI</sequence>
<dbReference type="AlphaFoldDB" id="A0A9X2Y2S3"/>
<dbReference type="EMBL" id="JAOTIF010000079">
    <property type="protein sequence ID" value="MCU7552963.1"/>
    <property type="molecule type" value="Genomic_DNA"/>
</dbReference>
<protein>
    <submittedName>
        <fullName evidence="2">Uncharacterized protein</fullName>
    </submittedName>
</protein>
<reference evidence="2" key="2">
    <citation type="submission" date="2023-04" db="EMBL/GenBank/DDBJ databases">
        <title>Paracnuella aquatica gen. nov., sp. nov., a member of the family Chitinophagaceae isolated from a hot spring.</title>
        <authorList>
            <person name="Wang C."/>
        </authorList>
    </citation>
    <scope>NUCLEOTIDE SEQUENCE</scope>
    <source>
        <strain evidence="2">LB-8</strain>
    </source>
</reference>
<feature type="transmembrane region" description="Helical" evidence="1">
    <location>
        <begin position="71"/>
        <end position="88"/>
    </location>
</feature>
<dbReference type="Proteomes" id="UP001155483">
    <property type="component" value="Unassembled WGS sequence"/>
</dbReference>
<keyword evidence="1" id="KW-0812">Transmembrane</keyword>
<evidence type="ECO:0000313" key="2">
    <source>
        <dbReference type="EMBL" id="MCU7552963.1"/>
    </source>
</evidence>
<accession>A0A9X2Y2S3</accession>
<organism evidence="2 3">
    <name type="scientific">Paraflavisolibacter caeni</name>
    <dbReference type="NCBI Taxonomy" id="2982496"/>
    <lineage>
        <taxon>Bacteria</taxon>
        <taxon>Pseudomonadati</taxon>
        <taxon>Bacteroidota</taxon>
        <taxon>Chitinophagia</taxon>
        <taxon>Chitinophagales</taxon>
        <taxon>Chitinophagaceae</taxon>
        <taxon>Paraflavisolibacter</taxon>
    </lineage>
</organism>
<name>A0A9X2Y2S3_9BACT</name>
<keyword evidence="1" id="KW-0472">Membrane</keyword>